<comment type="caution">
    <text evidence="2">The sequence shown here is derived from an EMBL/GenBank/DDBJ whole genome shotgun (WGS) entry which is preliminary data.</text>
</comment>
<evidence type="ECO:0000259" key="1">
    <source>
        <dbReference type="Pfam" id="PF00561"/>
    </source>
</evidence>
<name>A0A829Q9V8_9MYCO</name>
<feature type="domain" description="AB hydrolase-1" evidence="1">
    <location>
        <begin position="23"/>
        <end position="170"/>
    </location>
</feature>
<dbReference type="EMBL" id="JAOF01000001">
    <property type="protein sequence ID" value="EUA49475.1"/>
    <property type="molecule type" value="Genomic_DNA"/>
</dbReference>
<dbReference type="Pfam" id="PF00561">
    <property type="entry name" value="Abhydrolase_1"/>
    <property type="match status" value="1"/>
</dbReference>
<proteinExistence type="predicted"/>
<keyword evidence="2" id="KW-0378">Hydrolase</keyword>
<dbReference type="GO" id="GO:0016787">
    <property type="term" value="F:hydrolase activity"/>
    <property type="evidence" value="ECO:0007669"/>
    <property type="project" value="UniProtKB-KW"/>
</dbReference>
<dbReference type="AlphaFoldDB" id="A0A829Q9V8"/>
<dbReference type="Proteomes" id="UP000020103">
    <property type="component" value="Unassembled WGS sequence"/>
</dbReference>
<evidence type="ECO:0000313" key="2">
    <source>
        <dbReference type="EMBL" id="EUA49475.1"/>
    </source>
</evidence>
<reference evidence="2 3" key="1">
    <citation type="submission" date="2013-12" db="EMBL/GenBank/DDBJ databases">
        <authorList>
            <person name="Madinger N."/>
            <person name="Lenaerts A."/>
            <person name="Ordway D."/>
            <person name="DeGroote M.A."/>
            <person name="Parker T."/>
            <person name="Sizemore C."/>
            <person name="Tallon L.J."/>
            <person name="Sadzewicz L.K."/>
            <person name="Sengamalay N."/>
            <person name="Fraser C.M."/>
            <person name="Hine E."/>
            <person name="Shefchek K.A."/>
            <person name="Das S.P."/>
            <person name="Tettelin H."/>
        </authorList>
    </citation>
    <scope>NUCLEOTIDE SEQUENCE [LARGE SCALE GENOMIC DNA]</scope>
    <source>
        <strain evidence="2 3">21</strain>
    </source>
</reference>
<protein>
    <submittedName>
        <fullName evidence="2">Alpha/beta hydrolase family protein</fullName>
    </submittedName>
</protein>
<dbReference type="InterPro" id="IPR000073">
    <property type="entry name" value="AB_hydrolase_1"/>
</dbReference>
<dbReference type="Gene3D" id="3.40.50.1820">
    <property type="entry name" value="alpha/beta hydrolase"/>
    <property type="match status" value="1"/>
</dbReference>
<organism evidence="2 3">
    <name type="scientific">Mycobacteroides abscessus 21</name>
    <dbReference type="NCBI Taxonomy" id="1299324"/>
    <lineage>
        <taxon>Bacteria</taxon>
        <taxon>Bacillati</taxon>
        <taxon>Actinomycetota</taxon>
        <taxon>Actinomycetes</taxon>
        <taxon>Mycobacteriales</taxon>
        <taxon>Mycobacteriaceae</taxon>
        <taxon>Mycobacteroides</taxon>
        <taxon>Mycobacteroides abscessus</taxon>
    </lineage>
</organism>
<accession>A0A829Q9V8</accession>
<sequence length="269" mass="29731">MITTKTVNGVQIAFDDQGHEPGPVFVTLSGWAHDLRAYDGMLPYLRAAQRTVRVCWRGHGPDRNLVGDFGIDEMAADTIGLLDALEVDSFVPIAHAHGGWAALEIADRLGAQRVPAVMILDLIMTPAPPEFVTALHGIQDPERWKEGRDGLVQSWLAGTTNQAVLDHVRYDSGGHGFDMWARAGRVIDEAYRTWGSPMRRMEALAEPCAIRHVFSHPKIGEYDALHDDFAARHPWFSYRRLGGETHFPGIELPQQVAAEAIDLLAGARI</sequence>
<evidence type="ECO:0000313" key="3">
    <source>
        <dbReference type="Proteomes" id="UP000020103"/>
    </source>
</evidence>
<dbReference type="Gene3D" id="1.10.210.20">
    <property type="match status" value="1"/>
</dbReference>
<gene>
    <name evidence="2" type="ORF">I543_0336</name>
</gene>
<dbReference type="InterPro" id="IPR029058">
    <property type="entry name" value="AB_hydrolase_fold"/>
</dbReference>
<dbReference type="SUPFAM" id="SSF53474">
    <property type="entry name" value="alpha/beta-Hydrolases"/>
    <property type="match status" value="1"/>
</dbReference>